<proteinExistence type="predicted"/>
<comment type="caution">
    <text evidence="1">The sequence shown here is derived from an EMBL/GenBank/DDBJ whole genome shotgun (WGS) entry which is preliminary data.</text>
</comment>
<accession>A0ABD1L7G2</accession>
<reference evidence="1 2" key="1">
    <citation type="submission" date="2024-08" db="EMBL/GenBank/DDBJ databases">
        <title>Insights into the chromosomal genome structure of Flemingia macrophylla.</title>
        <authorList>
            <person name="Ding Y."/>
            <person name="Zhao Y."/>
            <person name="Bi W."/>
            <person name="Wu M."/>
            <person name="Zhao G."/>
            <person name="Gong Y."/>
            <person name="Li W."/>
            <person name="Zhang P."/>
        </authorList>
    </citation>
    <scope>NUCLEOTIDE SEQUENCE [LARGE SCALE GENOMIC DNA]</scope>
    <source>
        <strain evidence="1">DYQJB</strain>
        <tissue evidence="1">Leaf</tissue>
    </source>
</reference>
<name>A0ABD1L7G2_9FABA</name>
<evidence type="ECO:0000313" key="2">
    <source>
        <dbReference type="Proteomes" id="UP001603857"/>
    </source>
</evidence>
<protein>
    <submittedName>
        <fullName evidence="1">Uncharacterized protein</fullName>
    </submittedName>
</protein>
<gene>
    <name evidence="1" type="ORF">Fmac_028426</name>
</gene>
<keyword evidence="2" id="KW-1185">Reference proteome</keyword>
<evidence type="ECO:0000313" key="1">
    <source>
        <dbReference type="EMBL" id="KAL2319457.1"/>
    </source>
</evidence>
<sequence>MKSGRAPTANSSIPISSLAVRRMPPTTSLAATIPFMTDVTKFISGCMGMPFYSGST</sequence>
<dbReference type="AlphaFoldDB" id="A0ABD1L7G2"/>
<dbReference type="EMBL" id="JBGMDY010000010">
    <property type="protein sequence ID" value="KAL2319457.1"/>
    <property type="molecule type" value="Genomic_DNA"/>
</dbReference>
<organism evidence="1 2">
    <name type="scientific">Flemingia macrophylla</name>
    <dbReference type="NCBI Taxonomy" id="520843"/>
    <lineage>
        <taxon>Eukaryota</taxon>
        <taxon>Viridiplantae</taxon>
        <taxon>Streptophyta</taxon>
        <taxon>Embryophyta</taxon>
        <taxon>Tracheophyta</taxon>
        <taxon>Spermatophyta</taxon>
        <taxon>Magnoliopsida</taxon>
        <taxon>eudicotyledons</taxon>
        <taxon>Gunneridae</taxon>
        <taxon>Pentapetalae</taxon>
        <taxon>rosids</taxon>
        <taxon>fabids</taxon>
        <taxon>Fabales</taxon>
        <taxon>Fabaceae</taxon>
        <taxon>Papilionoideae</taxon>
        <taxon>50 kb inversion clade</taxon>
        <taxon>NPAAA clade</taxon>
        <taxon>indigoferoid/millettioid clade</taxon>
        <taxon>Phaseoleae</taxon>
        <taxon>Flemingia</taxon>
    </lineage>
</organism>
<dbReference type="Proteomes" id="UP001603857">
    <property type="component" value="Unassembled WGS sequence"/>
</dbReference>